<protein>
    <submittedName>
        <fullName evidence="1">Uncharacterized protein</fullName>
    </submittedName>
</protein>
<dbReference type="Proteomes" id="UP000663419">
    <property type="component" value="Chromosome 1"/>
</dbReference>
<dbReference type="VEuPathDB" id="FungiDB:I7I53_09245"/>
<dbReference type="EMBL" id="CP069102">
    <property type="protein sequence ID" value="QSS49008.1"/>
    <property type="molecule type" value="Genomic_DNA"/>
</dbReference>
<name>A0A8A1L3P3_AJEC8</name>
<sequence length="76" mass="9027">MSFFCADEHALYILLLSRKAIFQPFRVLDTPIIFPDSISIPENRDCRGYMRSQGSRDNVEYFWTKSLQPIHRFGFH</sequence>
<evidence type="ECO:0000313" key="1">
    <source>
        <dbReference type="EMBL" id="QSS49008.1"/>
    </source>
</evidence>
<evidence type="ECO:0000313" key="2">
    <source>
        <dbReference type="Proteomes" id="UP000663419"/>
    </source>
</evidence>
<reference evidence="1" key="1">
    <citation type="submission" date="2021-01" db="EMBL/GenBank/DDBJ databases">
        <title>Chromosome-level genome assembly of a human fungal pathogen reveals clustering of transcriptionally co-regulated genes.</title>
        <authorList>
            <person name="Voorhies M."/>
            <person name="Cohen S."/>
            <person name="Shea T.P."/>
            <person name="Petrus S."/>
            <person name="Munoz J.F."/>
            <person name="Poplawski S."/>
            <person name="Goldman W.E."/>
            <person name="Michael T."/>
            <person name="Cuomo C.A."/>
            <person name="Sil A."/>
            <person name="Beyhan S."/>
        </authorList>
    </citation>
    <scope>NUCLEOTIDE SEQUENCE</scope>
    <source>
        <strain evidence="1">H88</strain>
    </source>
</reference>
<accession>A0A8A1L3P3</accession>
<proteinExistence type="predicted"/>
<organism evidence="1 2">
    <name type="scientific">Ajellomyces capsulatus (strain H88)</name>
    <name type="common">Darling's disease fungus</name>
    <name type="synonym">Histoplasma capsulatum</name>
    <dbReference type="NCBI Taxonomy" id="544711"/>
    <lineage>
        <taxon>Eukaryota</taxon>
        <taxon>Fungi</taxon>
        <taxon>Dikarya</taxon>
        <taxon>Ascomycota</taxon>
        <taxon>Pezizomycotina</taxon>
        <taxon>Eurotiomycetes</taxon>
        <taxon>Eurotiomycetidae</taxon>
        <taxon>Onygenales</taxon>
        <taxon>Ajellomycetaceae</taxon>
        <taxon>Histoplasma</taxon>
    </lineage>
</organism>
<dbReference type="AlphaFoldDB" id="A0A8A1L3P3"/>
<gene>
    <name evidence="1" type="ORF">I7I53_09245</name>
</gene>